<proteinExistence type="predicted"/>
<evidence type="ECO:0000313" key="2">
    <source>
        <dbReference type="Proteomes" id="UP000005239"/>
    </source>
</evidence>
<keyword evidence="2" id="KW-1185">Reference proteome</keyword>
<reference evidence="2" key="1">
    <citation type="journal article" date="2008" name="Nat. Genet.">
        <title>The Pristionchus pacificus genome provides a unique perspective on nematode lifestyle and parasitism.</title>
        <authorList>
            <person name="Dieterich C."/>
            <person name="Clifton S.W."/>
            <person name="Schuster L.N."/>
            <person name="Chinwalla A."/>
            <person name="Delehaunty K."/>
            <person name="Dinkelacker I."/>
            <person name="Fulton L."/>
            <person name="Fulton R."/>
            <person name="Godfrey J."/>
            <person name="Minx P."/>
            <person name="Mitreva M."/>
            <person name="Roeseler W."/>
            <person name="Tian H."/>
            <person name="Witte H."/>
            <person name="Yang S.P."/>
            <person name="Wilson R.K."/>
            <person name="Sommer R.J."/>
        </authorList>
    </citation>
    <scope>NUCLEOTIDE SEQUENCE [LARGE SCALE GENOMIC DNA]</scope>
    <source>
        <strain evidence="2">PS312</strain>
    </source>
</reference>
<organism evidence="1 2">
    <name type="scientific">Pristionchus pacificus</name>
    <name type="common">Parasitic nematode worm</name>
    <dbReference type="NCBI Taxonomy" id="54126"/>
    <lineage>
        <taxon>Eukaryota</taxon>
        <taxon>Metazoa</taxon>
        <taxon>Ecdysozoa</taxon>
        <taxon>Nematoda</taxon>
        <taxon>Chromadorea</taxon>
        <taxon>Rhabditida</taxon>
        <taxon>Rhabditina</taxon>
        <taxon>Diplogasteromorpha</taxon>
        <taxon>Diplogasteroidea</taxon>
        <taxon>Neodiplogasteridae</taxon>
        <taxon>Pristionchus</taxon>
    </lineage>
</organism>
<sequence>MFTTIPTDCILEILPYLEENDLFEISCLSHRIFEIVKFPLKKSNHRRKGCLRIVESEYGLSFKLKYKDADINFCYTLNNCPWCGPHKGKRFTFTDEMDHDYEKFLLQERHFVTPRLNVNSKFLACLKKKNGIHGTT</sequence>
<accession>A0A2A6CV37</accession>
<gene>
    <name evidence="1" type="primary">WBGene00274592</name>
</gene>
<dbReference type="EnsemblMetazoa" id="PPA36223.1">
    <property type="protein sequence ID" value="PPA36223.1"/>
    <property type="gene ID" value="WBGene00274592"/>
</dbReference>
<dbReference type="InterPro" id="IPR001810">
    <property type="entry name" value="F-box_dom"/>
</dbReference>
<dbReference type="Proteomes" id="UP000005239">
    <property type="component" value="Unassembled WGS sequence"/>
</dbReference>
<reference evidence="1" key="2">
    <citation type="submission" date="2022-06" db="UniProtKB">
        <authorList>
            <consortium name="EnsemblMetazoa"/>
        </authorList>
    </citation>
    <scope>IDENTIFICATION</scope>
    <source>
        <strain evidence="1">PS312</strain>
    </source>
</reference>
<dbReference type="InterPro" id="IPR036047">
    <property type="entry name" value="F-box-like_dom_sf"/>
</dbReference>
<dbReference type="SUPFAM" id="SSF81383">
    <property type="entry name" value="F-box domain"/>
    <property type="match status" value="1"/>
</dbReference>
<dbReference type="PROSITE" id="PS50181">
    <property type="entry name" value="FBOX"/>
    <property type="match status" value="1"/>
</dbReference>
<name>A0A2A6CV37_PRIPA</name>
<dbReference type="AlphaFoldDB" id="A0A2A6CV37"/>
<protein>
    <submittedName>
        <fullName evidence="1">F-box domain-containing protein</fullName>
    </submittedName>
</protein>
<accession>A0A8R1YXU9</accession>
<evidence type="ECO:0000313" key="1">
    <source>
        <dbReference type="EnsemblMetazoa" id="PPA36223.1"/>
    </source>
</evidence>